<evidence type="ECO:0000256" key="4">
    <source>
        <dbReference type="ARBA" id="ARBA00022452"/>
    </source>
</evidence>
<dbReference type="OrthoDB" id="9811587at2"/>
<keyword evidence="6" id="KW-0472">Membrane</keyword>
<accession>H6KZD9</accession>
<dbReference type="AlphaFoldDB" id="H6KZD9"/>
<keyword evidence="4" id="KW-1134">Transmembrane beta strand</keyword>
<evidence type="ECO:0000256" key="8">
    <source>
        <dbReference type="SAM" id="Coils"/>
    </source>
</evidence>
<keyword evidence="7" id="KW-0998">Cell outer membrane</keyword>
<dbReference type="SUPFAM" id="SSF56954">
    <property type="entry name" value="Outer membrane efflux proteins (OEP)"/>
    <property type="match status" value="1"/>
</dbReference>
<evidence type="ECO:0000256" key="5">
    <source>
        <dbReference type="ARBA" id="ARBA00022692"/>
    </source>
</evidence>
<keyword evidence="3" id="KW-0813">Transport</keyword>
<evidence type="ECO:0000313" key="10">
    <source>
        <dbReference type="Proteomes" id="UP000007519"/>
    </source>
</evidence>
<reference evidence="9 10" key="1">
    <citation type="journal article" date="2012" name="Stand. Genomic Sci.">
        <title>Complete genome sequencing and analysis of Saprospira grandis str. Lewin, a predatory marine bacterium.</title>
        <authorList>
            <person name="Saw J.H."/>
            <person name="Yuryev A."/>
            <person name="Kanbe M."/>
            <person name="Hou S."/>
            <person name="Young A.G."/>
            <person name="Aizawa S."/>
            <person name="Alam M."/>
        </authorList>
    </citation>
    <scope>NUCLEOTIDE SEQUENCE [LARGE SCALE GENOMIC DNA]</scope>
    <source>
        <strain evidence="9 10">Lewin</strain>
    </source>
</reference>
<evidence type="ECO:0000256" key="2">
    <source>
        <dbReference type="ARBA" id="ARBA00007613"/>
    </source>
</evidence>
<dbReference type="GO" id="GO:0015562">
    <property type="term" value="F:efflux transmembrane transporter activity"/>
    <property type="evidence" value="ECO:0007669"/>
    <property type="project" value="InterPro"/>
</dbReference>
<dbReference type="InterPro" id="IPR051906">
    <property type="entry name" value="TolC-like"/>
</dbReference>
<gene>
    <name evidence="9" type="ordered locus">SGRA_1794</name>
</gene>
<dbReference type="Proteomes" id="UP000007519">
    <property type="component" value="Chromosome"/>
</dbReference>
<dbReference type="Gene3D" id="1.20.1600.10">
    <property type="entry name" value="Outer membrane efflux proteins (OEP)"/>
    <property type="match status" value="1"/>
</dbReference>
<dbReference type="GO" id="GO:0009279">
    <property type="term" value="C:cell outer membrane"/>
    <property type="evidence" value="ECO:0007669"/>
    <property type="project" value="UniProtKB-SubCell"/>
</dbReference>
<dbReference type="PANTHER" id="PTHR30026:SF20">
    <property type="entry name" value="OUTER MEMBRANE PROTEIN TOLC"/>
    <property type="match status" value="1"/>
</dbReference>
<dbReference type="Pfam" id="PF02321">
    <property type="entry name" value="OEP"/>
    <property type="match status" value="2"/>
</dbReference>
<comment type="similarity">
    <text evidence="2">Belongs to the outer membrane factor (OMF) (TC 1.B.17) family.</text>
</comment>
<evidence type="ECO:0000256" key="6">
    <source>
        <dbReference type="ARBA" id="ARBA00023136"/>
    </source>
</evidence>
<feature type="coiled-coil region" evidence="8">
    <location>
        <begin position="111"/>
        <end position="204"/>
    </location>
</feature>
<dbReference type="RefSeq" id="WP_015692161.1">
    <property type="nucleotide sequence ID" value="NC_016940.1"/>
</dbReference>
<dbReference type="eggNOG" id="COG1538">
    <property type="taxonomic scope" value="Bacteria"/>
</dbReference>
<dbReference type="InterPro" id="IPR003423">
    <property type="entry name" value="OMP_efflux"/>
</dbReference>
<organism evidence="9 10">
    <name type="scientific">Saprospira grandis (strain Lewin)</name>
    <dbReference type="NCBI Taxonomy" id="984262"/>
    <lineage>
        <taxon>Bacteria</taxon>
        <taxon>Pseudomonadati</taxon>
        <taxon>Bacteroidota</taxon>
        <taxon>Saprospiria</taxon>
        <taxon>Saprospirales</taxon>
        <taxon>Saprospiraceae</taxon>
        <taxon>Saprospira</taxon>
    </lineage>
</organism>
<name>H6KZD9_SAPGL</name>
<dbReference type="KEGG" id="sgn:SGRA_1794"/>
<sequence>MRQLYGVLVLLILGGSPLFGQDSLDLAACIDYAWQHNPQIKQAGIQQRQAELNRKQASWAFYPTLNASFRHGLNLGRSIDFTSYQYVNQSTQSSQLSLNTNFPIYQGLRLRNQLKQSRLDVQATAQDLEQAKQTNALSVAQAYLQVLLAEENLQVLQAQKALTEEQLAQTLKQIKAGNLPDNSRLELEAQQARDEQAIVNAENTIELAYVNLKVLINMPVDEKIRLKVIELQLPEARELETLDELYLEAAANMPNMAANRLREESADLAIKVAEGALMPSLGGYVSLTSNYSSAAKERTTEQTTQTLFLDVNGTQVPVEFPTVRTIEGGTTPYFEQVGNNLYTNVGVSLSVPIFNGFQSRIAIERAKLNLELAKLNSSQAQNQLKADIQRALTDVKAARKSLEAAQKSLAATSASAANTRKRFELGIVNSFELSSVQNMLTSAASSVVQAKYDLLFKLKVLDFYRGIGLNTPPEN</sequence>
<dbReference type="GO" id="GO:0015288">
    <property type="term" value="F:porin activity"/>
    <property type="evidence" value="ECO:0007669"/>
    <property type="project" value="TreeGrafter"/>
</dbReference>
<protein>
    <submittedName>
        <fullName evidence="9">Outer membrane efflux protein</fullName>
    </submittedName>
</protein>
<keyword evidence="8" id="KW-0175">Coiled coil</keyword>
<evidence type="ECO:0000256" key="3">
    <source>
        <dbReference type="ARBA" id="ARBA00022448"/>
    </source>
</evidence>
<evidence type="ECO:0000256" key="7">
    <source>
        <dbReference type="ARBA" id="ARBA00023237"/>
    </source>
</evidence>
<dbReference type="EMBL" id="CP002831">
    <property type="protein sequence ID" value="AFC24529.1"/>
    <property type="molecule type" value="Genomic_DNA"/>
</dbReference>
<dbReference type="STRING" id="984262.SGRA_1794"/>
<keyword evidence="10" id="KW-1185">Reference proteome</keyword>
<dbReference type="GO" id="GO:1990281">
    <property type="term" value="C:efflux pump complex"/>
    <property type="evidence" value="ECO:0007669"/>
    <property type="project" value="TreeGrafter"/>
</dbReference>
<feature type="coiled-coil region" evidence="8">
    <location>
        <begin position="363"/>
        <end position="408"/>
    </location>
</feature>
<dbReference type="HOGENOM" id="CLU_012817_11_2_10"/>
<proteinExistence type="inferred from homology"/>
<comment type="subcellular location">
    <subcellularLocation>
        <location evidence="1">Cell outer membrane</location>
    </subcellularLocation>
</comment>
<evidence type="ECO:0000313" key="9">
    <source>
        <dbReference type="EMBL" id="AFC24529.1"/>
    </source>
</evidence>
<keyword evidence="5" id="KW-0812">Transmembrane</keyword>
<dbReference type="PANTHER" id="PTHR30026">
    <property type="entry name" value="OUTER MEMBRANE PROTEIN TOLC"/>
    <property type="match status" value="1"/>
</dbReference>
<evidence type="ECO:0000256" key="1">
    <source>
        <dbReference type="ARBA" id="ARBA00004442"/>
    </source>
</evidence>